<name>A0A5A9PBK9_9TELE</name>
<gene>
    <name evidence="1" type="ORF">E1301_Tti007520</name>
</gene>
<reference evidence="1 2" key="1">
    <citation type="journal article" date="2019" name="Mol. Ecol. Resour.">
        <title>Chromosome-level genome assembly of Triplophysa tibetana, a fish adapted to the harsh high-altitude environment of the Tibetan Plateau.</title>
        <authorList>
            <person name="Yang X."/>
            <person name="Liu H."/>
            <person name="Ma Z."/>
            <person name="Zou Y."/>
            <person name="Zou M."/>
            <person name="Mao Y."/>
            <person name="Li X."/>
            <person name="Wang H."/>
            <person name="Chen T."/>
            <person name="Wang W."/>
            <person name="Yang R."/>
        </authorList>
    </citation>
    <scope>NUCLEOTIDE SEQUENCE [LARGE SCALE GENOMIC DNA]</scope>
    <source>
        <strain evidence="1">TTIB1903HZAU</strain>
        <tissue evidence="1">Muscle</tissue>
    </source>
</reference>
<dbReference type="PANTHER" id="PTHR15396:SF1">
    <property type="entry name" value="RIBONUCLEASE P PROTEIN SUBUNIT P40"/>
    <property type="match status" value="1"/>
</dbReference>
<dbReference type="Proteomes" id="UP000324632">
    <property type="component" value="Chromosome 7"/>
</dbReference>
<dbReference type="GO" id="GO:0000447">
    <property type="term" value="P:endonucleolytic cleavage in ITS1 to separate SSU-rRNA from 5.8S rRNA and LSU-rRNA from tricistronic rRNA transcript (SSU-rRNA, 5.8S rRNA, LSU-rRNA)"/>
    <property type="evidence" value="ECO:0007669"/>
    <property type="project" value="TreeGrafter"/>
</dbReference>
<dbReference type="AlphaFoldDB" id="A0A5A9PBK9"/>
<dbReference type="GO" id="GO:0000171">
    <property type="term" value="F:ribonuclease MRP activity"/>
    <property type="evidence" value="ECO:0007669"/>
    <property type="project" value="TreeGrafter"/>
</dbReference>
<dbReference type="GO" id="GO:0004526">
    <property type="term" value="F:ribonuclease P activity"/>
    <property type="evidence" value="ECO:0007669"/>
    <property type="project" value="TreeGrafter"/>
</dbReference>
<dbReference type="EMBL" id="SOYY01000007">
    <property type="protein sequence ID" value="KAA0719162.1"/>
    <property type="molecule type" value="Genomic_DNA"/>
</dbReference>
<sequence>MSPELEKCPRSLLVCEKSNFMNEKSRHDIHVSKHSFNYKISVLIPECAVLPANISGVISNFSPYYLVRDLPVYELLQEKSYETVLQKGTVYAVSYNTKIDEDNSIALLPSVVTLNLRDKTLAPGTKRYQRVLSGLKDRLPLRYDFLFTEHNTGGDEDNSLYNLLSQYKPIEHKAVLSHHTLKNLPCPTLYPSDLQGTTLSCDPHSFLEWLGAVNLDISCENAADSFLSTYICPEPKSSVSQALLCTITGFISPEDVYLLLQELRYDLKHCCRFPERCFLTMTKLYISHKLFFNCTSCAHRKYFDEPKFTPWLSLTVHGFMDSPVSWGATEHGFLKGGENFYNLVCFKNQDYWLHMATGAHDGCPP</sequence>
<dbReference type="InterPro" id="IPR013893">
    <property type="entry name" value="RNase_P_Rpp40"/>
</dbReference>
<proteinExistence type="predicted"/>
<comment type="caution">
    <text evidence="1">The sequence shown here is derived from an EMBL/GenBank/DDBJ whole genome shotgun (WGS) entry which is preliminary data.</text>
</comment>
<organism evidence="1 2">
    <name type="scientific">Triplophysa tibetana</name>
    <dbReference type="NCBI Taxonomy" id="1572043"/>
    <lineage>
        <taxon>Eukaryota</taxon>
        <taxon>Metazoa</taxon>
        <taxon>Chordata</taxon>
        <taxon>Craniata</taxon>
        <taxon>Vertebrata</taxon>
        <taxon>Euteleostomi</taxon>
        <taxon>Actinopterygii</taxon>
        <taxon>Neopterygii</taxon>
        <taxon>Teleostei</taxon>
        <taxon>Ostariophysi</taxon>
        <taxon>Cypriniformes</taxon>
        <taxon>Nemacheilidae</taxon>
        <taxon>Triplophysa</taxon>
    </lineage>
</organism>
<dbReference type="GO" id="GO:0001682">
    <property type="term" value="P:tRNA 5'-leader removal"/>
    <property type="evidence" value="ECO:0007669"/>
    <property type="project" value="InterPro"/>
</dbReference>
<dbReference type="GO" id="GO:0030681">
    <property type="term" value="C:multimeric ribonuclease P complex"/>
    <property type="evidence" value="ECO:0007669"/>
    <property type="project" value="TreeGrafter"/>
</dbReference>
<dbReference type="Pfam" id="PF08584">
    <property type="entry name" value="Ribonuc_P_40"/>
    <property type="match status" value="3"/>
</dbReference>
<protein>
    <submittedName>
        <fullName evidence="1">Ribonuclease P protein subunit p40</fullName>
    </submittedName>
</protein>
<evidence type="ECO:0000313" key="1">
    <source>
        <dbReference type="EMBL" id="KAA0719162.1"/>
    </source>
</evidence>
<dbReference type="PANTHER" id="PTHR15396">
    <property type="entry name" value="RIBONUCLEASE P PROTEIN SUBUNIT P40"/>
    <property type="match status" value="1"/>
</dbReference>
<keyword evidence="2" id="KW-1185">Reference proteome</keyword>
<accession>A0A5A9PBK9</accession>
<dbReference type="GO" id="GO:0000172">
    <property type="term" value="C:ribonuclease MRP complex"/>
    <property type="evidence" value="ECO:0007669"/>
    <property type="project" value="TreeGrafter"/>
</dbReference>
<evidence type="ECO:0000313" key="2">
    <source>
        <dbReference type="Proteomes" id="UP000324632"/>
    </source>
</evidence>